<dbReference type="EMBL" id="KQ436039">
    <property type="protein sequence ID" value="KOX67506.1"/>
    <property type="molecule type" value="Genomic_DNA"/>
</dbReference>
<accession>A0A0M8ZPS9</accession>
<sequence>MADVQRRLERGIFFAMGSRGPVQVSIVGPSQDSQPLILNPLAARIRWQAPIYRS</sequence>
<keyword evidence="2" id="KW-1185">Reference proteome</keyword>
<gene>
    <name evidence="1" type="ORF">WN51_08934</name>
</gene>
<proteinExistence type="predicted"/>
<evidence type="ECO:0000313" key="1">
    <source>
        <dbReference type="EMBL" id="KOX67506.1"/>
    </source>
</evidence>
<organism evidence="1 2">
    <name type="scientific">Melipona quadrifasciata</name>
    <dbReference type="NCBI Taxonomy" id="166423"/>
    <lineage>
        <taxon>Eukaryota</taxon>
        <taxon>Metazoa</taxon>
        <taxon>Ecdysozoa</taxon>
        <taxon>Arthropoda</taxon>
        <taxon>Hexapoda</taxon>
        <taxon>Insecta</taxon>
        <taxon>Pterygota</taxon>
        <taxon>Neoptera</taxon>
        <taxon>Endopterygota</taxon>
        <taxon>Hymenoptera</taxon>
        <taxon>Apocrita</taxon>
        <taxon>Aculeata</taxon>
        <taxon>Apoidea</taxon>
        <taxon>Anthophila</taxon>
        <taxon>Apidae</taxon>
        <taxon>Melipona</taxon>
    </lineage>
</organism>
<evidence type="ECO:0000313" key="2">
    <source>
        <dbReference type="Proteomes" id="UP000053105"/>
    </source>
</evidence>
<name>A0A0M8ZPS9_9HYME</name>
<protein>
    <submittedName>
        <fullName evidence="1">Uncharacterized protein</fullName>
    </submittedName>
</protein>
<dbReference type="AlphaFoldDB" id="A0A0M8ZPS9"/>
<reference evidence="1 2" key="1">
    <citation type="submission" date="2015-07" db="EMBL/GenBank/DDBJ databases">
        <title>The genome of Melipona quadrifasciata.</title>
        <authorList>
            <person name="Pan H."/>
            <person name="Kapheim K."/>
        </authorList>
    </citation>
    <scope>NUCLEOTIDE SEQUENCE [LARGE SCALE GENOMIC DNA]</scope>
    <source>
        <strain evidence="1">0111107301</strain>
        <tissue evidence="1">Whole body</tissue>
    </source>
</reference>
<dbReference type="Proteomes" id="UP000053105">
    <property type="component" value="Unassembled WGS sequence"/>
</dbReference>